<dbReference type="EMBL" id="QGMK01000315">
    <property type="protein sequence ID" value="TVY82455.1"/>
    <property type="molecule type" value="Genomic_DNA"/>
</dbReference>
<organism evidence="8 9">
    <name type="scientific">Lachnellula suecica</name>
    <dbReference type="NCBI Taxonomy" id="602035"/>
    <lineage>
        <taxon>Eukaryota</taxon>
        <taxon>Fungi</taxon>
        <taxon>Dikarya</taxon>
        <taxon>Ascomycota</taxon>
        <taxon>Pezizomycotina</taxon>
        <taxon>Leotiomycetes</taxon>
        <taxon>Helotiales</taxon>
        <taxon>Lachnaceae</taxon>
        <taxon>Lachnellula</taxon>
    </lineage>
</organism>
<keyword evidence="5 6" id="KW-0687">Ribonucleoprotein</keyword>
<reference evidence="8 9" key="1">
    <citation type="submission" date="2018-05" db="EMBL/GenBank/DDBJ databases">
        <title>Genome sequencing and assembly of the regulated plant pathogen Lachnellula willkommii and related sister species for the development of diagnostic species identification markers.</title>
        <authorList>
            <person name="Giroux E."/>
            <person name="Bilodeau G."/>
        </authorList>
    </citation>
    <scope>NUCLEOTIDE SEQUENCE [LARGE SCALE GENOMIC DNA]</scope>
    <source>
        <strain evidence="8 9">CBS 268.59</strain>
    </source>
</reference>
<evidence type="ECO:0000256" key="3">
    <source>
        <dbReference type="ARBA" id="ARBA00022980"/>
    </source>
</evidence>
<feature type="region of interest" description="Disordered" evidence="7">
    <location>
        <begin position="210"/>
        <end position="239"/>
    </location>
</feature>
<keyword evidence="9" id="KW-1185">Reference proteome</keyword>
<dbReference type="CDD" id="cd23701">
    <property type="entry name" value="At1g26750"/>
    <property type="match status" value="1"/>
</dbReference>
<dbReference type="PANTHER" id="PTHR37799:SF1">
    <property type="entry name" value="SMALL RIBOSOMAL SUBUNIT PROTEIN MS23"/>
    <property type="match status" value="1"/>
</dbReference>
<comment type="subunit">
    <text evidence="6">Component of the mitochondrial small ribosomal subunit.</text>
</comment>
<evidence type="ECO:0000256" key="4">
    <source>
        <dbReference type="ARBA" id="ARBA00023128"/>
    </source>
</evidence>
<dbReference type="InterPro" id="IPR059242">
    <property type="entry name" value="mS23_dom"/>
</dbReference>
<dbReference type="PANTHER" id="PTHR37799">
    <property type="entry name" value="37S RIBOSOMAL PROTEIN S25, MITOCHONDRIAL"/>
    <property type="match status" value="1"/>
</dbReference>
<dbReference type="GO" id="GO:0003735">
    <property type="term" value="F:structural constituent of ribosome"/>
    <property type="evidence" value="ECO:0007669"/>
    <property type="project" value="UniProtKB-UniRule"/>
</dbReference>
<keyword evidence="4 6" id="KW-0496">Mitochondrion</keyword>
<dbReference type="InterPro" id="IPR016939">
    <property type="entry name" value="Ribosomal_mS23_fun"/>
</dbReference>
<dbReference type="GO" id="GO:0005763">
    <property type="term" value="C:mitochondrial small ribosomal subunit"/>
    <property type="evidence" value="ECO:0007669"/>
    <property type="project" value="UniProtKB-UniRule"/>
</dbReference>
<evidence type="ECO:0000256" key="6">
    <source>
        <dbReference type="PIRNR" id="PIRNR029764"/>
    </source>
</evidence>
<gene>
    <name evidence="8" type="primary">rsm25</name>
    <name evidence="8" type="ORF">LSUE1_G003137</name>
</gene>
<comment type="similarity">
    <text evidence="2">Belongs to the mitochondrion-specific ribosomal protein mS23 family.</text>
</comment>
<protein>
    <recommendedName>
        <fullName evidence="6">37S ribosomal protein S25, mitochondrial</fullName>
    </recommendedName>
</protein>
<dbReference type="AlphaFoldDB" id="A0A8T9C9Q7"/>
<accession>A0A8T9C9Q7</accession>
<dbReference type="Pfam" id="PF13741">
    <property type="entry name" value="MRP-S25"/>
    <property type="match status" value="1"/>
</dbReference>
<evidence type="ECO:0000313" key="9">
    <source>
        <dbReference type="Proteomes" id="UP000469558"/>
    </source>
</evidence>
<keyword evidence="3 6" id="KW-0689">Ribosomal protein</keyword>
<evidence type="ECO:0000256" key="2">
    <source>
        <dbReference type="ARBA" id="ARBA00009864"/>
    </source>
</evidence>
<name>A0A8T9C9Q7_9HELO</name>
<evidence type="ECO:0000256" key="5">
    <source>
        <dbReference type="ARBA" id="ARBA00023274"/>
    </source>
</evidence>
<sequence length="239" mass="27859">MRGRNLKPSRVYQTASRLLESNSITQPPVWFKTIGSIPPGEILTRMQPAQHRDVKINSRIRKPSKMFKPQPIEYEEDRLRREFYSDHPWELARPRIILEDDGRDGQKCDWSRIQQLGRPLSGESVVQRQLWLIENKGNSKSEAYDIARKEFYALRYQEEVERRVAKEEALWTGAYFGLDNLEIGMKLEDKVYEDWKEWGVKEVEALDRNRDAAYSSMPGGEEDAEPEEEAAEEEAAVVA</sequence>
<dbReference type="Proteomes" id="UP000469558">
    <property type="component" value="Unassembled WGS sequence"/>
</dbReference>
<comment type="caution">
    <text evidence="8">The sequence shown here is derived from an EMBL/GenBank/DDBJ whole genome shotgun (WGS) entry which is preliminary data.</text>
</comment>
<evidence type="ECO:0000256" key="7">
    <source>
        <dbReference type="SAM" id="MobiDB-lite"/>
    </source>
</evidence>
<evidence type="ECO:0000313" key="8">
    <source>
        <dbReference type="EMBL" id="TVY82455.1"/>
    </source>
</evidence>
<feature type="compositionally biased region" description="Acidic residues" evidence="7">
    <location>
        <begin position="220"/>
        <end position="239"/>
    </location>
</feature>
<evidence type="ECO:0000256" key="1">
    <source>
        <dbReference type="ARBA" id="ARBA00004173"/>
    </source>
</evidence>
<comment type="subcellular location">
    <subcellularLocation>
        <location evidence="1 6">Mitochondrion</location>
    </subcellularLocation>
</comment>
<dbReference type="PIRSF" id="PIRSF029764">
    <property type="entry name" value="RSM25"/>
    <property type="match status" value="1"/>
</dbReference>
<dbReference type="OrthoDB" id="5542239at2759"/>
<proteinExistence type="inferred from homology"/>